<proteinExistence type="predicted"/>
<feature type="domain" description="ApeI dehydratase-like" evidence="1">
    <location>
        <begin position="17"/>
        <end position="95"/>
    </location>
</feature>
<evidence type="ECO:0000259" key="1">
    <source>
        <dbReference type="Pfam" id="PF22818"/>
    </source>
</evidence>
<accession>A0ABM8UK68</accession>
<dbReference type="EMBL" id="CAJRAU010000001">
    <property type="protein sequence ID" value="CAG5067660.1"/>
    <property type="molecule type" value="Genomic_DNA"/>
</dbReference>
<keyword evidence="3" id="KW-1185">Reference proteome</keyword>
<organism evidence="2 3">
    <name type="scientific">Dyadobacter linearis</name>
    <dbReference type="NCBI Taxonomy" id="2823330"/>
    <lineage>
        <taxon>Bacteria</taxon>
        <taxon>Pseudomonadati</taxon>
        <taxon>Bacteroidota</taxon>
        <taxon>Cytophagia</taxon>
        <taxon>Cytophagales</taxon>
        <taxon>Spirosomataceae</taxon>
        <taxon>Dyadobacter</taxon>
    </lineage>
</organism>
<gene>
    <name evidence="2" type="ORF">DYBT9623_00381</name>
</gene>
<protein>
    <recommendedName>
        <fullName evidence="1">ApeI dehydratase-like domain-containing protein</fullName>
    </recommendedName>
</protein>
<reference evidence="2 3" key="1">
    <citation type="submission" date="2021-04" db="EMBL/GenBank/DDBJ databases">
        <authorList>
            <person name="Rodrigo-Torres L."/>
            <person name="Arahal R. D."/>
            <person name="Lucena T."/>
        </authorList>
    </citation>
    <scope>NUCLEOTIDE SEQUENCE [LARGE SCALE GENOMIC DNA]</scope>
    <source>
        <strain evidence="2 3">CECT 9623</strain>
    </source>
</reference>
<dbReference type="RefSeq" id="WP_215231815.1">
    <property type="nucleotide sequence ID" value="NZ_CAJRAU010000001.1"/>
</dbReference>
<name>A0ABM8UK68_9BACT</name>
<comment type="caution">
    <text evidence="2">The sequence shown here is derived from an EMBL/GenBank/DDBJ whole genome shotgun (WGS) entry which is preliminary data.</text>
</comment>
<dbReference type="Gene3D" id="3.10.129.10">
    <property type="entry name" value="Hotdog Thioesterase"/>
    <property type="match status" value="1"/>
</dbReference>
<dbReference type="InterPro" id="IPR029069">
    <property type="entry name" value="HotDog_dom_sf"/>
</dbReference>
<dbReference type="SUPFAM" id="SSF54637">
    <property type="entry name" value="Thioesterase/thiol ester dehydrase-isomerase"/>
    <property type="match status" value="1"/>
</dbReference>
<dbReference type="Pfam" id="PF22818">
    <property type="entry name" value="ApeI-like"/>
    <property type="match status" value="1"/>
</dbReference>
<sequence>MSQEIYNIEHTGFVDGQLVSEVSVNAAHSIFEGHFPGSPVTPGVIQMQMVRDILAQHLGRPLRLKALRTCKFLEILDPAANPSVTINIKYKAEELVEVSATGQWGSTVFFKMQATYVYE</sequence>
<dbReference type="Proteomes" id="UP000679725">
    <property type="component" value="Unassembled WGS sequence"/>
</dbReference>
<evidence type="ECO:0000313" key="2">
    <source>
        <dbReference type="EMBL" id="CAG5067660.1"/>
    </source>
</evidence>
<evidence type="ECO:0000313" key="3">
    <source>
        <dbReference type="Proteomes" id="UP000679725"/>
    </source>
</evidence>
<dbReference type="InterPro" id="IPR054545">
    <property type="entry name" value="ApeI-like"/>
</dbReference>